<evidence type="ECO:0000313" key="3">
    <source>
        <dbReference type="Proteomes" id="UP000060630"/>
    </source>
</evidence>
<reference evidence="1 3" key="1">
    <citation type="submission" date="2015-11" db="EMBL/GenBank/DDBJ databases">
        <title>Expanding the genomic diversity of Burkholderia species for the development of highly accurate diagnostics.</title>
        <authorList>
            <person name="Sahl J."/>
            <person name="Keim P."/>
            <person name="Wagner D."/>
        </authorList>
    </citation>
    <scope>NUCLEOTIDE SEQUENCE [LARGE SCALE GENOMIC DNA]</scope>
    <source>
        <strain evidence="1 3">MSMB2087WGS</strain>
    </source>
</reference>
<accession>A0A119HG27</accession>
<dbReference type="Proteomes" id="UP000060630">
    <property type="component" value="Unassembled WGS sequence"/>
</dbReference>
<dbReference type="EMBL" id="LPHD01000038">
    <property type="protein sequence ID" value="KWA84811.1"/>
    <property type="molecule type" value="Genomic_DNA"/>
</dbReference>
<reference evidence="2 4" key="2">
    <citation type="submission" date="2015-11" db="EMBL/GenBank/DDBJ databases">
        <authorList>
            <person name="Sahl J."/>
            <person name="Wagner D."/>
            <person name="Keim P."/>
        </authorList>
    </citation>
    <scope>NUCLEOTIDE SEQUENCE [LARGE SCALE GENOMIC DNA]</scope>
    <source>
        <strain evidence="2 4">MSMB1157</strain>
    </source>
</reference>
<gene>
    <name evidence="2" type="ORF">WK57_16260</name>
    <name evidence="1" type="ORF">WL29_18360</name>
</gene>
<proteinExistence type="predicted"/>
<evidence type="ECO:0000313" key="4">
    <source>
        <dbReference type="Proteomes" id="UP000070119"/>
    </source>
</evidence>
<evidence type="ECO:0000313" key="2">
    <source>
        <dbReference type="EMBL" id="KWZ58673.1"/>
    </source>
</evidence>
<sequence>MKRHKANIIDAAGLADWLATEKLTYANDQRNGKRLALDTFLSGDLVVTFGDEVLYRGDDVDAAVDAFNDAG</sequence>
<protein>
    <submittedName>
        <fullName evidence="1">Uncharacterized protein</fullName>
    </submittedName>
</protein>
<dbReference type="Proteomes" id="UP000070119">
    <property type="component" value="Unassembled WGS sequence"/>
</dbReference>
<dbReference type="AlphaFoldDB" id="A0A119HG27"/>
<dbReference type="EMBL" id="LNJU01000002">
    <property type="protein sequence ID" value="KWZ58673.1"/>
    <property type="molecule type" value="Genomic_DNA"/>
</dbReference>
<organism evidence="1 3">
    <name type="scientific">Burkholderia ubonensis</name>
    <dbReference type="NCBI Taxonomy" id="101571"/>
    <lineage>
        <taxon>Bacteria</taxon>
        <taxon>Pseudomonadati</taxon>
        <taxon>Pseudomonadota</taxon>
        <taxon>Betaproteobacteria</taxon>
        <taxon>Burkholderiales</taxon>
        <taxon>Burkholderiaceae</taxon>
        <taxon>Burkholderia</taxon>
        <taxon>Burkholderia cepacia complex</taxon>
    </lineage>
</organism>
<comment type="caution">
    <text evidence="1">The sequence shown here is derived from an EMBL/GenBank/DDBJ whole genome shotgun (WGS) entry which is preliminary data.</text>
</comment>
<name>A0A119HG27_9BURK</name>
<evidence type="ECO:0000313" key="1">
    <source>
        <dbReference type="EMBL" id="KWA84811.1"/>
    </source>
</evidence>
<dbReference type="RefSeq" id="WP_042585132.1">
    <property type="nucleotide sequence ID" value="NZ_LNJU01000002.1"/>
</dbReference>